<comment type="similarity">
    <text evidence="2">Belongs to the P33MONOX family.</text>
</comment>
<keyword evidence="7" id="KW-0560">Oxidoreductase</keyword>
<reference evidence="10 11" key="1">
    <citation type="journal article" date="2020" name="Nature">
        <title>Six reference-quality genomes reveal evolution of bat adaptations.</title>
        <authorList>
            <person name="Jebb D."/>
            <person name="Huang Z."/>
            <person name="Pippel M."/>
            <person name="Hughes G.M."/>
            <person name="Lavrichenko K."/>
            <person name="Devanna P."/>
            <person name="Winkler S."/>
            <person name="Jermiin L.S."/>
            <person name="Skirmuntt E.C."/>
            <person name="Katzourakis A."/>
            <person name="Burkitt-Gray L."/>
            <person name="Ray D.A."/>
            <person name="Sullivan K.A.M."/>
            <person name="Roscito J.G."/>
            <person name="Kirilenko B.M."/>
            <person name="Davalos L.M."/>
            <person name="Corthals A.P."/>
            <person name="Power M.L."/>
            <person name="Jones G."/>
            <person name="Ransome R.D."/>
            <person name="Dechmann D.K.N."/>
            <person name="Locatelli A.G."/>
            <person name="Puechmaille S.J."/>
            <person name="Fedrigo O."/>
            <person name="Jarvis E.D."/>
            <person name="Hiller M."/>
            <person name="Vernes S.C."/>
            <person name="Myers E.W."/>
            <person name="Teeling E.C."/>
        </authorList>
    </citation>
    <scope>NUCLEOTIDE SEQUENCE [LARGE SCALE GENOMIC DNA]</scope>
    <source>
        <strain evidence="10">Bat1K_MPI-CBG_1</strain>
    </source>
</reference>
<accession>A0A833YW35</accession>
<evidence type="ECO:0000256" key="3">
    <source>
        <dbReference type="ARBA" id="ARBA00011791"/>
    </source>
</evidence>
<evidence type="ECO:0000256" key="1">
    <source>
        <dbReference type="ARBA" id="ARBA00004496"/>
    </source>
</evidence>
<dbReference type="InterPro" id="IPR026759">
    <property type="entry name" value="P33MONOX"/>
</dbReference>
<dbReference type="GO" id="GO:0005737">
    <property type="term" value="C:cytoplasm"/>
    <property type="evidence" value="ECO:0007669"/>
    <property type="project" value="UniProtKB-SubCell"/>
</dbReference>
<feature type="compositionally biased region" description="Basic and acidic residues" evidence="9">
    <location>
        <begin position="249"/>
        <end position="258"/>
    </location>
</feature>
<evidence type="ECO:0000313" key="11">
    <source>
        <dbReference type="Proteomes" id="UP000664940"/>
    </source>
</evidence>
<evidence type="ECO:0000256" key="9">
    <source>
        <dbReference type="SAM" id="MobiDB-lite"/>
    </source>
</evidence>
<dbReference type="Pfam" id="PF15302">
    <property type="entry name" value="P33MONOX"/>
    <property type="match status" value="1"/>
</dbReference>
<comment type="caution">
    <text evidence="10">The sequence shown here is derived from an EMBL/GenBank/DDBJ whole genome shotgun (WGS) entry which is preliminary data.</text>
</comment>
<dbReference type="Proteomes" id="UP000664940">
    <property type="component" value="Unassembled WGS sequence"/>
</dbReference>
<evidence type="ECO:0000256" key="5">
    <source>
        <dbReference type="ARBA" id="ARBA00022490"/>
    </source>
</evidence>
<dbReference type="EMBL" id="JABVXQ010000013">
    <property type="protein sequence ID" value="KAF6081554.1"/>
    <property type="molecule type" value="Genomic_DNA"/>
</dbReference>
<evidence type="ECO:0000313" key="10">
    <source>
        <dbReference type="EMBL" id="KAF6081554.1"/>
    </source>
</evidence>
<feature type="region of interest" description="Disordered" evidence="9">
    <location>
        <begin position="304"/>
        <end position="343"/>
    </location>
</feature>
<comment type="subunit">
    <text evidence="3">Interacts with NELFB, NOL12 and PRNP.</text>
</comment>
<evidence type="ECO:0000256" key="6">
    <source>
        <dbReference type="ARBA" id="ARBA00022857"/>
    </source>
</evidence>
<protein>
    <recommendedName>
        <fullName evidence="4">Putative monooxygenase p33MONOX</fullName>
    </recommendedName>
</protein>
<comment type="function">
    <text evidence="8">Potential NADPH-dependent oxidoreductase. May be involved in the regulation of neuronal survival, differentiation and axonal outgrowth.</text>
</comment>
<evidence type="ECO:0000256" key="2">
    <source>
        <dbReference type="ARBA" id="ARBA00008758"/>
    </source>
</evidence>
<dbReference type="AlphaFoldDB" id="A0A833YW35"/>
<evidence type="ECO:0000256" key="4">
    <source>
        <dbReference type="ARBA" id="ARBA00016432"/>
    </source>
</evidence>
<feature type="region of interest" description="Disordered" evidence="9">
    <location>
        <begin position="197"/>
        <end position="290"/>
    </location>
</feature>
<comment type="subcellular location">
    <subcellularLocation>
        <location evidence="1">Cytoplasm</location>
    </subcellularLocation>
</comment>
<feature type="compositionally biased region" description="Low complexity" evidence="9">
    <location>
        <begin position="209"/>
        <end position="223"/>
    </location>
</feature>
<keyword evidence="5" id="KW-0963">Cytoplasm</keyword>
<organism evidence="10 11">
    <name type="scientific">Phyllostomus discolor</name>
    <name type="common">pale spear-nosed bat</name>
    <dbReference type="NCBI Taxonomy" id="89673"/>
    <lineage>
        <taxon>Eukaryota</taxon>
        <taxon>Metazoa</taxon>
        <taxon>Chordata</taxon>
        <taxon>Craniata</taxon>
        <taxon>Vertebrata</taxon>
        <taxon>Euteleostomi</taxon>
        <taxon>Mammalia</taxon>
        <taxon>Eutheria</taxon>
        <taxon>Laurasiatheria</taxon>
        <taxon>Chiroptera</taxon>
        <taxon>Yangochiroptera</taxon>
        <taxon>Phyllostomidae</taxon>
        <taxon>Phyllostominae</taxon>
        <taxon>Phyllostomus</taxon>
    </lineage>
</organism>
<gene>
    <name evidence="10" type="ORF">HJG60_007220</name>
</gene>
<proteinExistence type="inferred from homology"/>
<sequence>MQSERCPGPGFQFHPHSPTRCRLASVLQFPEPEPGNNVCLMRVREDSGSLEPSGPLGKMSLPIGMHRRAFSYDDALDDPAPMTPPPSDMGSIPWKPVIPERKYQHLAKVEEGEAGVPSPAVTLSSAIDSTDKVPVVKAKATHVIMNSLITKQTQESIQRFEQQAGLRDAGYTPHKGLTAEETKYLRGAEALHKLKLQSGAVARDEKPVSAQSTPSSTPHSSPKQKPRGWFSSGSSTALPGPHLSAMDSGGRDKDRASADKWSLFGPRPLQKSDAAGLAVQPYRGAQKPSPMELMRAQAARLAEDPAACKPPKMDVPVVEGKKPPPRTHNLKPRDLNVLTPTGF</sequence>
<dbReference type="PANTHER" id="PTHR28342:SF1">
    <property type="entry name" value="MONOOXYGENASE P33MONOX-RELATED"/>
    <property type="match status" value="1"/>
</dbReference>
<dbReference type="PANTHER" id="PTHR28342">
    <property type="entry name" value="MONOOXYGENASE P33MONOX-RELATED"/>
    <property type="match status" value="1"/>
</dbReference>
<dbReference type="GO" id="GO:0016491">
    <property type="term" value="F:oxidoreductase activity"/>
    <property type="evidence" value="ECO:0007669"/>
    <property type="project" value="UniProtKB-KW"/>
</dbReference>
<name>A0A833YW35_9CHIR</name>
<evidence type="ECO:0000256" key="8">
    <source>
        <dbReference type="ARBA" id="ARBA00025240"/>
    </source>
</evidence>
<evidence type="ECO:0000256" key="7">
    <source>
        <dbReference type="ARBA" id="ARBA00023002"/>
    </source>
</evidence>
<keyword evidence="6" id="KW-0521">NADP</keyword>